<evidence type="ECO:0000313" key="2">
    <source>
        <dbReference type="Proteomes" id="UP000008022"/>
    </source>
</evidence>
<dbReference type="EnsemblPlants" id="ORUFI10G05450.1">
    <property type="protein sequence ID" value="ORUFI10G05450.1"/>
    <property type="gene ID" value="ORUFI10G05450"/>
</dbReference>
<accession>A0A0E0QXB2</accession>
<organism evidence="1 2">
    <name type="scientific">Oryza rufipogon</name>
    <name type="common">Brownbeard rice</name>
    <name type="synonym">Asian wild rice</name>
    <dbReference type="NCBI Taxonomy" id="4529"/>
    <lineage>
        <taxon>Eukaryota</taxon>
        <taxon>Viridiplantae</taxon>
        <taxon>Streptophyta</taxon>
        <taxon>Embryophyta</taxon>
        <taxon>Tracheophyta</taxon>
        <taxon>Spermatophyta</taxon>
        <taxon>Magnoliopsida</taxon>
        <taxon>Liliopsida</taxon>
        <taxon>Poales</taxon>
        <taxon>Poaceae</taxon>
        <taxon>BOP clade</taxon>
        <taxon>Oryzoideae</taxon>
        <taxon>Oryzeae</taxon>
        <taxon>Oryzinae</taxon>
        <taxon>Oryza</taxon>
    </lineage>
</organism>
<evidence type="ECO:0000313" key="1">
    <source>
        <dbReference type="EnsemblPlants" id="ORUFI10G05450.1"/>
    </source>
</evidence>
<reference evidence="1" key="2">
    <citation type="submission" date="2015-06" db="UniProtKB">
        <authorList>
            <consortium name="EnsemblPlants"/>
        </authorList>
    </citation>
    <scope>IDENTIFICATION</scope>
</reference>
<dbReference type="Gramene" id="ORUFI10G05450.1">
    <property type="protein sequence ID" value="ORUFI10G05450.1"/>
    <property type="gene ID" value="ORUFI10G05450"/>
</dbReference>
<dbReference type="AlphaFoldDB" id="A0A0E0QXB2"/>
<reference evidence="2" key="1">
    <citation type="submission" date="2013-06" db="EMBL/GenBank/DDBJ databases">
        <authorList>
            <person name="Zhao Q."/>
        </authorList>
    </citation>
    <scope>NUCLEOTIDE SEQUENCE</scope>
    <source>
        <strain evidence="2">cv. W1943</strain>
    </source>
</reference>
<name>A0A0E0QXB2_ORYRU</name>
<proteinExistence type="predicted"/>
<sequence length="230" mass="26188">MSKLMNQDNPWYAQLPPAPAFPHWLPDPEHYSCSPMVLGIGEATHCKLALLDATKRVVEVGGDLTIDYDKTRRRLAYPWHTSWRSTRRTWWLLSTMPVTARGLHAPIISRPNSTEDNSHRIARTAISSVFLVSDYTRQNREKARRNWSNLEHGIDDCGGRGYPSHHVGVKDRPMAIGRTTVVAFETHRGGKILLTLGEAFSIRNHSEEFKGDRGSHDGFLLQLKKKVIWL</sequence>
<dbReference type="Proteomes" id="UP000008022">
    <property type="component" value="Unassembled WGS sequence"/>
</dbReference>
<protein>
    <submittedName>
        <fullName evidence="1">Uncharacterized protein</fullName>
    </submittedName>
</protein>
<dbReference type="HOGENOM" id="CLU_1206484_0_0_1"/>
<keyword evidence="2" id="KW-1185">Reference proteome</keyword>